<name>A0AAN9Y1M8_9HEMI</name>
<feature type="compositionally biased region" description="Low complexity" evidence="1">
    <location>
        <begin position="110"/>
        <end position="120"/>
    </location>
</feature>
<feature type="region of interest" description="Disordered" evidence="1">
    <location>
        <begin position="755"/>
        <end position="782"/>
    </location>
</feature>
<dbReference type="Proteomes" id="UP001367676">
    <property type="component" value="Unassembled WGS sequence"/>
</dbReference>
<reference evidence="2 3" key="1">
    <citation type="submission" date="2024-03" db="EMBL/GenBank/DDBJ databases">
        <title>Adaptation during the transition from Ophiocordyceps entomopathogen to insect associate is accompanied by gene loss and intensified selection.</title>
        <authorList>
            <person name="Ward C.M."/>
            <person name="Onetto C.A."/>
            <person name="Borneman A.R."/>
        </authorList>
    </citation>
    <scope>NUCLEOTIDE SEQUENCE [LARGE SCALE GENOMIC DNA]</scope>
    <source>
        <strain evidence="2">AWRI1</strain>
        <tissue evidence="2">Single Adult Female</tissue>
    </source>
</reference>
<sequence>MPLQNQHTSSDSDNCAGLVPVKKIPINQMPYPLEKLESNVAQTWSSLELLSQDFAQMWDQIEKLESIMSLQRQIISTVNQPTSYNSQSLNSSPSIRPHEGASLNMNPKPSSSSEQQHQQRQILYNTQLPPEDAEVKPSDFGNLSHYSWSEFFNIPSTNDSSAKSNLPFSEYDQLSVTVGDHRNNLNKGDIPTIRFQTYCDDGIIANNGSSCTNRFQQNIDLKSSLNQCADLTIINNPESFENTSFGYELTDKAFSKSEMDSASGPAKSYSICKIDNLKSSPSHSTSYYLPKSYSSLSLDNTFNDNLPHQISSAHTYYSPQPKRRSASSSSQSPRMGYSCPILDSCVNLNAISPSSSNSYLSRATECSSLPHSDYCSPIDSKYTNPFLHDSFNDVSPPDSPPPPAPQDHHTYYYQRGNSYDDYYHENEHQYEYVEPINSTNITLDIIEDSDPEDIISKINYMYETEFQSNKNNNSYSMWNTPQATTAYQSQINDETLDLIDQLQENMQLRNALASSKYKSWTNIQQDHSSYQPIPSLAEYTSLLPALPDKSSVRYQSAGPEQFQHSRLSPRPFSNRPTSNTYGSSTYNFKDPRRKLQTTSFIDQQKYSTPQTMHEIGSHMSSVYSLAGSSGDQYTTVFTSGVPKFESTRSNTPDLLGSGHQRILDKHEMAKNFPTHSYKPEDIPSTRNIRPQAVPHPTSPTFYHKQNDFIATTIPSSTSSSYHNLPSHRQFTPISTSSSSSNATGIFQRHIFEANASSRQIPGADDSKGKPQEAKKSRRGTLRSAFSTVGTSVSHWIPNFQHLAHRRHSFPTPSPMSDEFCSASATTGSPKKKKHSIISVMTGIFHKSHKTNSFNSSDNSDSTVSWNNMAINHHNHEDVFIEPNYHNQFPDLTKGIKNIQTSTQVSPAPTVFSKRPSVVVEEVKSLPIAMKMDEQELHQQKQSLSDLNDEEKPDLAYETAETPTLAQPIISEALAAKYAMNPVIAVDSFEENEICDIEDDHSVATTTESKTPEVSVIPKRYTLPKQFSLDVSPGFQNDDYKEDSKSNHSWCSAISKTSSRRQSTEESIDTEDEWYMYECRKLENMEQQSSLDRDLSVNRSFSDGADTTHTMQEFSRGQVSEEPKFDLEVWQEEPKLEDITEYETSVDETREHETTEIAYTESPLKDIYDLPADELETISLKAAENNENEKQYRVEELVSTDEMDLNEPINKSQDEVVVETIDVHKTTFNKELEPTVTNEESEDIIPGTPSLPRFRYDKSESGESPHASKEEISKDGLGSKWKLLKALKERKAEEKSKEAEPPPPVVSIFFNLH</sequence>
<protein>
    <submittedName>
        <fullName evidence="2">Uncharacterized protein</fullName>
    </submittedName>
</protein>
<feature type="compositionally biased region" description="Basic and acidic residues" evidence="1">
    <location>
        <begin position="1288"/>
        <end position="1299"/>
    </location>
</feature>
<accession>A0AAN9Y1M8</accession>
<feature type="region of interest" description="Disordered" evidence="1">
    <location>
        <begin position="931"/>
        <end position="951"/>
    </location>
</feature>
<feature type="compositionally biased region" description="Basic and acidic residues" evidence="1">
    <location>
        <begin position="1253"/>
        <end position="1273"/>
    </location>
</feature>
<evidence type="ECO:0000313" key="2">
    <source>
        <dbReference type="EMBL" id="KAK7582280.1"/>
    </source>
</evidence>
<keyword evidence="3" id="KW-1185">Reference proteome</keyword>
<comment type="caution">
    <text evidence="2">The sequence shown here is derived from an EMBL/GenBank/DDBJ whole genome shotgun (WGS) entry which is preliminary data.</text>
</comment>
<feature type="region of interest" description="Disordered" evidence="1">
    <location>
        <begin position="555"/>
        <end position="589"/>
    </location>
</feature>
<feature type="region of interest" description="Disordered" evidence="1">
    <location>
        <begin position="82"/>
        <end position="120"/>
    </location>
</feature>
<feature type="region of interest" description="Disordered" evidence="1">
    <location>
        <begin position="1233"/>
        <end position="1274"/>
    </location>
</feature>
<feature type="region of interest" description="Disordered" evidence="1">
    <location>
        <begin position="387"/>
        <end position="411"/>
    </location>
</feature>
<evidence type="ECO:0000256" key="1">
    <source>
        <dbReference type="SAM" id="MobiDB-lite"/>
    </source>
</evidence>
<dbReference type="EMBL" id="JBBCAQ010000033">
    <property type="protein sequence ID" value="KAK7582280.1"/>
    <property type="molecule type" value="Genomic_DNA"/>
</dbReference>
<gene>
    <name evidence="2" type="ORF">V9T40_013725</name>
</gene>
<evidence type="ECO:0000313" key="3">
    <source>
        <dbReference type="Proteomes" id="UP001367676"/>
    </source>
</evidence>
<feature type="compositionally biased region" description="Basic and acidic residues" evidence="1">
    <location>
        <begin position="764"/>
        <end position="774"/>
    </location>
</feature>
<feature type="region of interest" description="Disordered" evidence="1">
    <location>
        <begin position="1288"/>
        <end position="1312"/>
    </location>
</feature>
<feature type="compositionally biased region" description="Low complexity" evidence="1">
    <location>
        <begin position="83"/>
        <end position="94"/>
    </location>
</feature>
<feature type="region of interest" description="Disordered" evidence="1">
    <location>
        <begin position="312"/>
        <end position="335"/>
    </location>
</feature>
<feature type="compositionally biased region" description="Polar residues" evidence="1">
    <location>
        <begin position="574"/>
        <end position="587"/>
    </location>
</feature>
<proteinExistence type="predicted"/>
<organism evidence="2 3">
    <name type="scientific">Parthenolecanium corni</name>
    <dbReference type="NCBI Taxonomy" id="536013"/>
    <lineage>
        <taxon>Eukaryota</taxon>
        <taxon>Metazoa</taxon>
        <taxon>Ecdysozoa</taxon>
        <taxon>Arthropoda</taxon>
        <taxon>Hexapoda</taxon>
        <taxon>Insecta</taxon>
        <taxon>Pterygota</taxon>
        <taxon>Neoptera</taxon>
        <taxon>Paraneoptera</taxon>
        <taxon>Hemiptera</taxon>
        <taxon>Sternorrhyncha</taxon>
        <taxon>Coccoidea</taxon>
        <taxon>Coccidae</taxon>
        <taxon>Parthenolecanium</taxon>
    </lineage>
</organism>